<sequence length="71" mass="8295">HRLVSHRLRHCRGSALSVLQATPTNVAFFKIDTWVEKDSEAQLTRSLNLKQKMLDKLATICWPFKCYQKHV</sequence>
<reference evidence="2" key="2">
    <citation type="submission" date="2016-06" db="EMBL/GenBank/DDBJ databases">
        <title>The genome of a short-lived fish provides insights into sex chromosome evolution and the genetic control of aging.</title>
        <authorList>
            <person name="Reichwald K."/>
            <person name="Felder M."/>
            <person name="Petzold A."/>
            <person name="Koch P."/>
            <person name="Groth M."/>
            <person name="Platzer M."/>
        </authorList>
    </citation>
    <scope>NUCLEOTIDE SEQUENCE</scope>
    <source>
        <tissue evidence="2">Brain</tissue>
    </source>
</reference>
<proteinExistence type="predicted"/>
<gene>
    <name evidence="2" type="primary">Nfu_g_1_012228</name>
    <name evidence="1" type="synonym">Nfu_g_1_011813</name>
</gene>
<accession>A0A1A8VDG4</accession>
<feature type="non-terminal residue" evidence="2">
    <location>
        <position position="71"/>
    </location>
</feature>
<reference evidence="2" key="1">
    <citation type="submission" date="2016-05" db="EMBL/GenBank/DDBJ databases">
        <authorList>
            <person name="Lavstsen T."/>
            <person name="Jespersen J.S."/>
        </authorList>
    </citation>
    <scope>NUCLEOTIDE SEQUENCE</scope>
    <source>
        <tissue evidence="2">Brain</tissue>
    </source>
</reference>
<dbReference type="EMBL" id="HAEJ01010751">
    <property type="protein sequence ID" value="SBS51208.1"/>
    <property type="molecule type" value="Transcribed_RNA"/>
</dbReference>
<protein>
    <submittedName>
        <fullName evidence="2">Uncharacterized protein</fullName>
    </submittedName>
</protein>
<dbReference type="AlphaFoldDB" id="A0A1A8VDG4"/>
<feature type="non-terminal residue" evidence="2">
    <location>
        <position position="1"/>
    </location>
</feature>
<name>A0A1A8VDG4_NOTFU</name>
<dbReference type="EMBL" id="HAEJ01018222">
    <property type="protein sequence ID" value="SBS58679.1"/>
    <property type="molecule type" value="Transcribed_RNA"/>
</dbReference>
<organism evidence="2">
    <name type="scientific">Nothobranchius furzeri</name>
    <name type="common">Turquoise killifish</name>
    <dbReference type="NCBI Taxonomy" id="105023"/>
    <lineage>
        <taxon>Eukaryota</taxon>
        <taxon>Metazoa</taxon>
        <taxon>Chordata</taxon>
        <taxon>Craniata</taxon>
        <taxon>Vertebrata</taxon>
        <taxon>Euteleostomi</taxon>
        <taxon>Actinopterygii</taxon>
        <taxon>Neopterygii</taxon>
        <taxon>Teleostei</taxon>
        <taxon>Neoteleostei</taxon>
        <taxon>Acanthomorphata</taxon>
        <taxon>Ovalentaria</taxon>
        <taxon>Atherinomorphae</taxon>
        <taxon>Cyprinodontiformes</taxon>
        <taxon>Nothobranchiidae</taxon>
        <taxon>Nothobranchius</taxon>
    </lineage>
</organism>
<evidence type="ECO:0000313" key="2">
    <source>
        <dbReference type="EMBL" id="SBS58679.1"/>
    </source>
</evidence>
<evidence type="ECO:0000313" key="1">
    <source>
        <dbReference type="EMBL" id="SBS51208.1"/>
    </source>
</evidence>